<dbReference type="GO" id="GO:0006808">
    <property type="term" value="P:regulation of nitrogen utilization"/>
    <property type="evidence" value="ECO:0007669"/>
    <property type="project" value="InterPro"/>
</dbReference>
<dbReference type="PROSITE" id="PS51343">
    <property type="entry name" value="PII_GLNB_DOM"/>
    <property type="match status" value="1"/>
</dbReference>
<name>A0A3D9L1J6_MARFU</name>
<dbReference type="InterPro" id="IPR015867">
    <property type="entry name" value="N-reg_PII/ATP_PRibTrfase_C"/>
</dbReference>
<dbReference type="Gene3D" id="3.30.70.120">
    <property type="match status" value="1"/>
</dbReference>
<gene>
    <name evidence="1" type="ORF">C7460_11159</name>
</gene>
<dbReference type="EMBL" id="QREG01000011">
    <property type="protein sequence ID" value="RED97918.1"/>
    <property type="molecule type" value="Genomic_DNA"/>
</dbReference>
<dbReference type="InterPro" id="IPR011322">
    <property type="entry name" value="N-reg_PII-like_a/b"/>
</dbReference>
<dbReference type="GO" id="GO:0030234">
    <property type="term" value="F:enzyme regulator activity"/>
    <property type="evidence" value="ECO:0007669"/>
    <property type="project" value="InterPro"/>
</dbReference>
<dbReference type="AlphaFoldDB" id="A0A3D9L1J6"/>
<dbReference type="RefSeq" id="WP_115868446.1">
    <property type="nucleotide sequence ID" value="NZ_QREG01000011.1"/>
</dbReference>
<proteinExistence type="predicted"/>
<protein>
    <submittedName>
        <fullName evidence="1">Nitrogen regulatory protein P-II family</fullName>
    </submittedName>
</protein>
<evidence type="ECO:0000313" key="2">
    <source>
        <dbReference type="Proteomes" id="UP000256779"/>
    </source>
</evidence>
<dbReference type="Proteomes" id="UP000256779">
    <property type="component" value="Unassembled WGS sequence"/>
</dbReference>
<accession>A0A3D9L1J6</accession>
<comment type="caution">
    <text evidence="1">The sequence shown here is derived from an EMBL/GenBank/DDBJ whole genome shotgun (WGS) entry which is preliminary data.</text>
</comment>
<evidence type="ECO:0000313" key="1">
    <source>
        <dbReference type="EMBL" id="RED97918.1"/>
    </source>
</evidence>
<reference evidence="1 2" key="1">
    <citation type="submission" date="2018-07" db="EMBL/GenBank/DDBJ databases">
        <title>Genomic Encyclopedia of Type Strains, Phase IV (KMG-IV): sequencing the most valuable type-strain genomes for metagenomic binning, comparative biology and taxonomic classification.</title>
        <authorList>
            <person name="Goeker M."/>
        </authorList>
    </citation>
    <scope>NUCLEOTIDE SEQUENCE [LARGE SCALE GENOMIC DNA]</scope>
    <source>
        <strain evidence="1 2">DSM 4134</strain>
    </source>
</reference>
<dbReference type="SUPFAM" id="SSF54913">
    <property type="entry name" value="GlnB-like"/>
    <property type="match status" value="1"/>
</dbReference>
<sequence>MKLQKIEIIIANSFLQDLIQQLEGCGIHGYTALEIFRGKGTQRGEQLSEGLLPITRNSLVFTITEEKLSEQVIQKLDPFISERGGVLIVTEVTHAIGIS</sequence>
<dbReference type="OrthoDB" id="9938839at2"/>
<dbReference type="InterPro" id="IPR002187">
    <property type="entry name" value="N-reg_PII"/>
</dbReference>
<organism evidence="1 2">
    <name type="scientific">Marinoscillum furvescens DSM 4134</name>
    <dbReference type="NCBI Taxonomy" id="1122208"/>
    <lineage>
        <taxon>Bacteria</taxon>
        <taxon>Pseudomonadati</taxon>
        <taxon>Bacteroidota</taxon>
        <taxon>Cytophagia</taxon>
        <taxon>Cytophagales</taxon>
        <taxon>Reichenbachiellaceae</taxon>
        <taxon>Marinoscillum</taxon>
    </lineage>
</organism>
<dbReference type="Pfam" id="PF00543">
    <property type="entry name" value="P-II"/>
    <property type="match status" value="1"/>
</dbReference>
<keyword evidence="2" id="KW-1185">Reference proteome</keyword>